<evidence type="ECO:0000313" key="14">
    <source>
        <dbReference type="EMBL" id="CAD8084341.1"/>
    </source>
</evidence>
<evidence type="ECO:0000256" key="3">
    <source>
        <dbReference type="ARBA" id="ARBA00022670"/>
    </source>
</evidence>
<dbReference type="GO" id="GO:0004222">
    <property type="term" value="F:metalloendopeptidase activity"/>
    <property type="evidence" value="ECO:0007669"/>
    <property type="project" value="InterPro"/>
</dbReference>
<evidence type="ECO:0000256" key="8">
    <source>
        <dbReference type="RuleBase" id="RU004447"/>
    </source>
</evidence>
<protein>
    <submittedName>
        <fullName evidence="14">Uncharacterized protein</fullName>
    </submittedName>
</protein>
<evidence type="ECO:0000256" key="4">
    <source>
        <dbReference type="ARBA" id="ARBA00022723"/>
    </source>
</evidence>
<keyword evidence="9" id="KW-0472">Membrane</keyword>
<dbReference type="PANTHER" id="PTHR43690:SF18">
    <property type="entry name" value="INSULIN-DEGRADING ENZYME-RELATED"/>
    <property type="match status" value="1"/>
</dbReference>
<comment type="cofactor">
    <cofactor evidence="1">
        <name>Zn(2+)</name>
        <dbReference type="ChEBI" id="CHEBI:29105"/>
    </cofactor>
</comment>
<dbReference type="InterPro" id="IPR032632">
    <property type="entry name" value="Peptidase_M16_M"/>
</dbReference>
<evidence type="ECO:0000256" key="1">
    <source>
        <dbReference type="ARBA" id="ARBA00001947"/>
    </source>
</evidence>
<gene>
    <name evidence="14" type="ORF">PSON_ATCC_30995.1.T0460222</name>
</gene>
<dbReference type="FunFam" id="3.30.830.10:FF:000012">
    <property type="entry name" value="Protease 3"/>
    <property type="match status" value="1"/>
</dbReference>
<evidence type="ECO:0000259" key="10">
    <source>
        <dbReference type="Pfam" id="PF00675"/>
    </source>
</evidence>
<evidence type="ECO:0000259" key="11">
    <source>
        <dbReference type="Pfam" id="PF05193"/>
    </source>
</evidence>
<evidence type="ECO:0000256" key="6">
    <source>
        <dbReference type="ARBA" id="ARBA00022833"/>
    </source>
</evidence>
<comment type="similarity">
    <text evidence="2 8">Belongs to the peptidase M16 family.</text>
</comment>
<dbReference type="InterPro" id="IPR011765">
    <property type="entry name" value="Pept_M16_N"/>
</dbReference>
<feature type="domain" description="Coenzyme PQQ synthesis protein F-like C-terminal lobe" evidence="13">
    <location>
        <begin position="950"/>
        <end position="1049"/>
    </location>
</feature>
<keyword evidence="9" id="KW-0812">Transmembrane</keyword>
<feature type="domain" description="Peptidase M16 C-terminal" evidence="11">
    <location>
        <begin position="279"/>
        <end position="416"/>
    </location>
</feature>
<name>A0A8S1N2K8_9CILI</name>
<dbReference type="GO" id="GO:0043171">
    <property type="term" value="P:peptide catabolic process"/>
    <property type="evidence" value="ECO:0007669"/>
    <property type="project" value="TreeGrafter"/>
</dbReference>
<proteinExistence type="inferred from homology"/>
<comment type="caution">
    <text evidence="14">The sequence shown here is derived from an EMBL/GenBank/DDBJ whole genome shotgun (WGS) entry which is preliminary data.</text>
</comment>
<evidence type="ECO:0000256" key="9">
    <source>
        <dbReference type="SAM" id="Phobius"/>
    </source>
</evidence>
<dbReference type="FunFam" id="3.30.830.10:FF:000079">
    <property type="entry name" value="Coenzyme PQQ synthesis protein F"/>
    <property type="match status" value="1"/>
</dbReference>
<dbReference type="InterPro" id="IPR007863">
    <property type="entry name" value="Peptidase_M16_C"/>
</dbReference>
<dbReference type="PANTHER" id="PTHR43690">
    <property type="entry name" value="NARDILYSIN"/>
    <property type="match status" value="1"/>
</dbReference>
<keyword evidence="9" id="KW-1133">Transmembrane helix</keyword>
<dbReference type="AlphaFoldDB" id="A0A8S1N2K8"/>
<dbReference type="InterPro" id="IPR054734">
    <property type="entry name" value="PqqF-like_C_4"/>
</dbReference>
<evidence type="ECO:0000256" key="2">
    <source>
        <dbReference type="ARBA" id="ARBA00007261"/>
    </source>
</evidence>
<dbReference type="GO" id="GO:0051603">
    <property type="term" value="P:proteolysis involved in protein catabolic process"/>
    <property type="evidence" value="ECO:0007669"/>
    <property type="project" value="TreeGrafter"/>
</dbReference>
<evidence type="ECO:0000256" key="7">
    <source>
        <dbReference type="ARBA" id="ARBA00023049"/>
    </source>
</evidence>
<keyword evidence="15" id="KW-1185">Reference proteome</keyword>
<evidence type="ECO:0000259" key="12">
    <source>
        <dbReference type="Pfam" id="PF16187"/>
    </source>
</evidence>
<dbReference type="OrthoDB" id="952271at2759"/>
<keyword evidence="3" id="KW-0645">Protease</keyword>
<dbReference type="GO" id="GO:0046872">
    <property type="term" value="F:metal ion binding"/>
    <property type="evidence" value="ECO:0007669"/>
    <property type="project" value="UniProtKB-KW"/>
</dbReference>
<keyword evidence="4" id="KW-0479">Metal-binding</keyword>
<dbReference type="PROSITE" id="PS51257">
    <property type="entry name" value="PROKAR_LIPOPROTEIN"/>
    <property type="match status" value="1"/>
</dbReference>
<sequence length="1157" mass="134443">MKKEQHQQRRDTTLIQLLVILCACFTMGIVLFKVVGLHEVQSDLQFEQASLIQEQTYLEQQIKVLQNSLTQPSFLEVRMSVNKKQHKQKIHQSEQKHLDIQKPSVDKKEYEYLELPNKLKVLLIRDPETKLTQAALNVNAGSWNEPDEFPGLAHFLEHMLFQGSHTYPETSYFEQLVAKGGGYTNAYTEGTRTNYYFTIDTSRTSEALNVFAHFFIDPLLSQEMVQKEANAVNSEYEINVAGDGWKILHLMSLMSDPQHPMSRFTIGNLQSLLKPHVVEALKKFHEQYYSSNQMALVIKSSQPIEMMKEFIESSEFLKIPNLNIEKPSLAHFGMPIKDVAKLVKYHINTRATTLIYFYQLEDSTKYFETKPIQFINSIVRSRHDGGLYNYLVSKNLIVDMDAQPFLGNNGCFQFYLIEVELSETLIGQQKDYALQIGQAIISYFEEQIHKFYDEEQNPTDFLEETYKTKKAMSDVQFKYLEKDIDIFKLSHNLNTFPPKYVLNAETSYFKYDPQCIYNYLADLMNPNNMLIMIGDDGYKLAKEEIESEELKASFLAFQQPSTLLLQQNVGTSDINFITQSELQFTNDLYHIQYDVKQLERDSLDFMMLDNIPLSLPSINHYVPVNLAFKSLCDQQHISYIQSVDSDTIYDRKNRQNIFIENTHKMPFYFTSKKECQEHEFEYEQYNHFPQLIKKDIEGKTWWRLDRSYSPTVYAGMNFETAIDMKSLKKVALLTVFNSYVSDNLYKSLQQSFEAGYELSFDSSMKGLSLEMYGWSDKFEYFYKNVLREIKKEISDDDLLNRVKLSQITELSNSFEQKLFIQATSIILPTIIQGQPNPSQMIDEINSITKIELAQFQKEMLENFRFTTYFTGNILRDEVQSLQNQIPKIFDESTSHIRIQNHITQISDLSRKSIVYSLVSKSTNQLDTNGVTLNYYQIGYRDQKQLAMMNLLYKILHNAAYAYLRTQLQLGYVVSVKFKPVGCLDSAQILVQGTAKPPYIVNQHIEEFLINYGRELKEMTDQQFEDLKTTTISGLKEIEKNLKDKARNTWSHIKNNDLAFEEKEIAAQYIGMVTKQDLFAFYDKVFTSGKLSLQVYGQGMITQTMGISVDDLSNKVKSNQLSKDQTFAVRDEVTVSTSDDFKQRITSNYNCNYKISNI</sequence>
<dbReference type="InterPro" id="IPR001431">
    <property type="entry name" value="Pept_M16_Zn_BS"/>
</dbReference>
<dbReference type="Proteomes" id="UP000692954">
    <property type="component" value="Unassembled WGS sequence"/>
</dbReference>
<dbReference type="InterPro" id="IPR050626">
    <property type="entry name" value="Peptidase_M16"/>
</dbReference>
<reference evidence="14" key="1">
    <citation type="submission" date="2021-01" db="EMBL/GenBank/DDBJ databases">
        <authorList>
            <consortium name="Genoscope - CEA"/>
            <person name="William W."/>
        </authorList>
    </citation>
    <scope>NUCLEOTIDE SEQUENCE</scope>
</reference>
<feature type="domain" description="Peptidase M16 middle/third" evidence="12">
    <location>
        <begin position="486"/>
        <end position="842"/>
    </location>
</feature>
<dbReference type="Pfam" id="PF16187">
    <property type="entry name" value="Peptidase_M16_M"/>
    <property type="match status" value="1"/>
</dbReference>
<keyword evidence="6" id="KW-0862">Zinc</keyword>
<dbReference type="GO" id="GO:0005829">
    <property type="term" value="C:cytosol"/>
    <property type="evidence" value="ECO:0007669"/>
    <property type="project" value="TreeGrafter"/>
</dbReference>
<dbReference type="Pfam" id="PF05193">
    <property type="entry name" value="Peptidase_M16_C"/>
    <property type="match status" value="1"/>
</dbReference>
<keyword evidence="7" id="KW-0482">Metalloprotease</keyword>
<dbReference type="EMBL" id="CAJJDN010000046">
    <property type="protein sequence ID" value="CAD8084341.1"/>
    <property type="molecule type" value="Genomic_DNA"/>
</dbReference>
<feature type="domain" description="Peptidase M16 N-terminal" evidence="10">
    <location>
        <begin position="120"/>
        <end position="240"/>
    </location>
</feature>
<dbReference type="PROSITE" id="PS00143">
    <property type="entry name" value="INSULINASE"/>
    <property type="match status" value="1"/>
</dbReference>
<accession>A0A8S1N2K8</accession>
<evidence type="ECO:0000256" key="5">
    <source>
        <dbReference type="ARBA" id="ARBA00022801"/>
    </source>
</evidence>
<evidence type="ECO:0000313" key="15">
    <source>
        <dbReference type="Proteomes" id="UP000692954"/>
    </source>
</evidence>
<dbReference type="Pfam" id="PF22456">
    <property type="entry name" value="PqqF-like_C_4"/>
    <property type="match status" value="1"/>
</dbReference>
<feature type="transmembrane region" description="Helical" evidence="9">
    <location>
        <begin position="12"/>
        <end position="32"/>
    </location>
</feature>
<organism evidence="14 15">
    <name type="scientific">Paramecium sonneborni</name>
    <dbReference type="NCBI Taxonomy" id="65129"/>
    <lineage>
        <taxon>Eukaryota</taxon>
        <taxon>Sar</taxon>
        <taxon>Alveolata</taxon>
        <taxon>Ciliophora</taxon>
        <taxon>Intramacronucleata</taxon>
        <taxon>Oligohymenophorea</taxon>
        <taxon>Peniculida</taxon>
        <taxon>Parameciidae</taxon>
        <taxon>Paramecium</taxon>
    </lineage>
</organism>
<dbReference type="GO" id="GO:0005739">
    <property type="term" value="C:mitochondrion"/>
    <property type="evidence" value="ECO:0007669"/>
    <property type="project" value="TreeGrafter"/>
</dbReference>
<dbReference type="Pfam" id="PF00675">
    <property type="entry name" value="Peptidase_M16"/>
    <property type="match status" value="1"/>
</dbReference>
<keyword evidence="5" id="KW-0378">Hydrolase</keyword>
<evidence type="ECO:0000259" key="13">
    <source>
        <dbReference type="Pfam" id="PF22456"/>
    </source>
</evidence>